<sequence>MHAEFDAQFSVCKRFESTEEVKNIVFAFGKKCSVVISTKDSQLTKEDPSIVKSARENVSEEENDKDEEGCETIDLTAQPKNKKKPYKRSI</sequence>
<protein>
    <submittedName>
        <fullName evidence="2">Uncharacterized protein</fullName>
    </submittedName>
</protein>
<accession>A0A168L9G5</accession>
<organism evidence="2 3">
    <name type="scientific">Mucor lusitanicus CBS 277.49</name>
    <dbReference type="NCBI Taxonomy" id="747725"/>
    <lineage>
        <taxon>Eukaryota</taxon>
        <taxon>Fungi</taxon>
        <taxon>Fungi incertae sedis</taxon>
        <taxon>Mucoromycota</taxon>
        <taxon>Mucoromycotina</taxon>
        <taxon>Mucoromycetes</taxon>
        <taxon>Mucorales</taxon>
        <taxon>Mucorineae</taxon>
        <taxon>Mucoraceae</taxon>
        <taxon>Mucor</taxon>
    </lineage>
</organism>
<proteinExistence type="predicted"/>
<name>A0A168L9G5_MUCCL</name>
<evidence type="ECO:0000256" key="1">
    <source>
        <dbReference type="SAM" id="MobiDB-lite"/>
    </source>
</evidence>
<feature type="compositionally biased region" description="Basic and acidic residues" evidence="1">
    <location>
        <begin position="45"/>
        <end position="58"/>
    </location>
</feature>
<feature type="compositionally biased region" description="Basic residues" evidence="1">
    <location>
        <begin position="80"/>
        <end position="90"/>
    </location>
</feature>
<dbReference type="VEuPathDB" id="FungiDB:MUCCIDRAFT_110120"/>
<evidence type="ECO:0000313" key="3">
    <source>
        <dbReference type="Proteomes" id="UP000077051"/>
    </source>
</evidence>
<dbReference type="Proteomes" id="UP000077051">
    <property type="component" value="Unassembled WGS sequence"/>
</dbReference>
<gene>
    <name evidence="2" type="ORF">MUCCIDRAFT_110120</name>
</gene>
<feature type="region of interest" description="Disordered" evidence="1">
    <location>
        <begin position="45"/>
        <end position="90"/>
    </location>
</feature>
<keyword evidence="3" id="KW-1185">Reference proteome</keyword>
<dbReference type="AlphaFoldDB" id="A0A168L9G5"/>
<comment type="caution">
    <text evidence="2">The sequence shown here is derived from an EMBL/GenBank/DDBJ whole genome shotgun (WGS) entry which is preliminary data.</text>
</comment>
<dbReference type="EMBL" id="AMYB01000004">
    <property type="protein sequence ID" value="OAD03263.1"/>
    <property type="molecule type" value="Genomic_DNA"/>
</dbReference>
<evidence type="ECO:0000313" key="2">
    <source>
        <dbReference type="EMBL" id="OAD03263.1"/>
    </source>
</evidence>
<feature type="compositionally biased region" description="Acidic residues" evidence="1">
    <location>
        <begin position="59"/>
        <end position="71"/>
    </location>
</feature>
<reference evidence="2 3" key="1">
    <citation type="submission" date="2015-06" db="EMBL/GenBank/DDBJ databases">
        <title>Expansion of signal transduction pathways in fungi by whole-genome duplication.</title>
        <authorList>
            <consortium name="DOE Joint Genome Institute"/>
            <person name="Corrochano L.M."/>
            <person name="Kuo A."/>
            <person name="Marcet-Houben M."/>
            <person name="Polaino S."/>
            <person name="Salamov A."/>
            <person name="Villalobos J.M."/>
            <person name="Alvarez M.I."/>
            <person name="Avalos J."/>
            <person name="Benito E.P."/>
            <person name="Benoit I."/>
            <person name="Burger G."/>
            <person name="Camino L.P."/>
            <person name="Canovas D."/>
            <person name="Cerda-Olmedo E."/>
            <person name="Cheng J.-F."/>
            <person name="Dominguez A."/>
            <person name="Elias M."/>
            <person name="Eslava A.P."/>
            <person name="Glaser F."/>
            <person name="Grimwood J."/>
            <person name="Gutierrez G."/>
            <person name="Heitman J."/>
            <person name="Henrissat B."/>
            <person name="Iturriaga E.A."/>
            <person name="Lang B.F."/>
            <person name="Lavin J.L."/>
            <person name="Lee S."/>
            <person name="Li W."/>
            <person name="Lindquist E."/>
            <person name="Lopez-Garcia S."/>
            <person name="Luque E.M."/>
            <person name="Marcos A.T."/>
            <person name="Martin J."/>
            <person name="Mccluskey K."/>
            <person name="Medina H.R."/>
            <person name="Miralles-Duran A."/>
            <person name="Miyazaki A."/>
            <person name="Munoz-Torres E."/>
            <person name="Oguiza J.A."/>
            <person name="Ohm R."/>
            <person name="Olmedo M."/>
            <person name="Orejas M."/>
            <person name="Ortiz-Castellanos L."/>
            <person name="Pisabarro A.G."/>
            <person name="Rodriguez-Romero J."/>
            <person name="Ruiz-Herrera J."/>
            <person name="Ruiz-Vazquez R."/>
            <person name="Sanz C."/>
            <person name="Schackwitz W."/>
            <person name="Schmutz J."/>
            <person name="Shahriari M."/>
            <person name="Shelest E."/>
            <person name="Silva-Franco F."/>
            <person name="Soanes D."/>
            <person name="Syed K."/>
            <person name="Tagua V.G."/>
            <person name="Talbot N.J."/>
            <person name="Thon M."/>
            <person name="De Vries R.P."/>
            <person name="Wiebenga A."/>
            <person name="Yadav J.S."/>
            <person name="Braun E.L."/>
            <person name="Baker S."/>
            <person name="Garre V."/>
            <person name="Horwitz B."/>
            <person name="Torres-Martinez S."/>
            <person name="Idnurm A."/>
            <person name="Herrera-Estrella A."/>
            <person name="Gabaldon T."/>
            <person name="Grigoriev I.V."/>
        </authorList>
    </citation>
    <scope>NUCLEOTIDE SEQUENCE [LARGE SCALE GENOMIC DNA]</scope>
    <source>
        <strain evidence="2 3">CBS 277.49</strain>
    </source>
</reference>